<feature type="domain" description="DUF6699" evidence="2">
    <location>
        <begin position="168"/>
        <end position="306"/>
    </location>
</feature>
<keyword evidence="4" id="KW-1185">Reference proteome</keyword>
<evidence type="ECO:0000256" key="1">
    <source>
        <dbReference type="SAM" id="MobiDB-lite"/>
    </source>
</evidence>
<feature type="region of interest" description="Disordered" evidence="1">
    <location>
        <begin position="25"/>
        <end position="44"/>
    </location>
</feature>
<evidence type="ECO:0000313" key="4">
    <source>
        <dbReference type="Proteomes" id="UP000703269"/>
    </source>
</evidence>
<accession>A0A9P3GST2</accession>
<organism evidence="3 4">
    <name type="scientific">Phanerochaete sordida</name>
    <dbReference type="NCBI Taxonomy" id="48140"/>
    <lineage>
        <taxon>Eukaryota</taxon>
        <taxon>Fungi</taxon>
        <taxon>Dikarya</taxon>
        <taxon>Basidiomycota</taxon>
        <taxon>Agaricomycotina</taxon>
        <taxon>Agaricomycetes</taxon>
        <taxon>Polyporales</taxon>
        <taxon>Phanerochaetaceae</taxon>
        <taxon>Phanerochaete</taxon>
    </lineage>
</organism>
<dbReference type="Pfam" id="PF20415">
    <property type="entry name" value="DUF6699"/>
    <property type="match status" value="1"/>
</dbReference>
<feature type="compositionally biased region" description="Polar residues" evidence="1">
    <location>
        <begin position="34"/>
        <end position="44"/>
    </location>
</feature>
<evidence type="ECO:0000259" key="2">
    <source>
        <dbReference type="Pfam" id="PF20415"/>
    </source>
</evidence>
<sequence>MTAPLAVQVVVYPQTTSPAWPSFQQPSAAPVYSPHTTSSPSPNAAESIRCFFEDAQDTRQPPPMSPRHASMAPPPSVAPFLSPLLVYAHLPAGAPMPPPTMKIPTPMHPGGALPLADWTQVPAWTYQPAPPHMPPSQMPPPQMLPPHMPQLNLLLSAETGPAPPILFDLSAHAYEPRKHAAGWFPSMHLAQDELSQPATYPAVARMIFVCAEVSGWRVVLESPSNAGFLSVHAVLSAVHRMLHRQITHTDWHKLSDERAEEIARAYTRRTRALAATAAYEESKLQGVKWVDYLEEEYMFGGLVGERGEQGAEQFRLVVRKD</sequence>
<evidence type="ECO:0000313" key="3">
    <source>
        <dbReference type="EMBL" id="GJF00612.1"/>
    </source>
</evidence>
<dbReference type="EMBL" id="BPQB01000173">
    <property type="protein sequence ID" value="GJF00612.1"/>
    <property type="molecule type" value="Genomic_DNA"/>
</dbReference>
<dbReference type="AlphaFoldDB" id="A0A9P3GST2"/>
<protein>
    <recommendedName>
        <fullName evidence="2">DUF6699 domain-containing protein</fullName>
    </recommendedName>
</protein>
<dbReference type="OrthoDB" id="3251728at2759"/>
<dbReference type="Proteomes" id="UP000703269">
    <property type="component" value="Unassembled WGS sequence"/>
</dbReference>
<reference evidence="3 4" key="1">
    <citation type="submission" date="2021-08" db="EMBL/GenBank/DDBJ databases">
        <title>Draft Genome Sequence of Phanerochaete sordida strain YK-624.</title>
        <authorList>
            <person name="Mori T."/>
            <person name="Dohra H."/>
            <person name="Suzuki T."/>
            <person name="Kawagishi H."/>
            <person name="Hirai H."/>
        </authorList>
    </citation>
    <scope>NUCLEOTIDE SEQUENCE [LARGE SCALE GENOMIC DNA]</scope>
    <source>
        <strain evidence="3 4">YK-624</strain>
    </source>
</reference>
<dbReference type="InterPro" id="IPR046522">
    <property type="entry name" value="DUF6699"/>
</dbReference>
<comment type="caution">
    <text evidence="3">The sequence shown here is derived from an EMBL/GenBank/DDBJ whole genome shotgun (WGS) entry which is preliminary data.</text>
</comment>
<name>A0A9P3GST2_9APHY</name>
<proteinExistence type="predicted"/>
<gene>
    <name evidence="3" type="ORF">PsYK624_169060</name>
</gene>